<dbReference type="CDD" id="cd00144">
    <property type="entry name" value="MPP_PPP_family"/>
    <property type="match status" value="1"/>
</dbReference>
<organism evidence="3 4">
    <name type="scientific">Toxocara canis</name>
    <name type="common">Canine roundworm</name>
    <dbReference type="NCBI Taxonomy" id="6265"/>
    <lineage>
        <taxon>Eukaryota</taxon>
        <taxon>Metazoa</taxon>
        <taxon>Ecdysozoa</taxon>
        <taxon>Nematoda</taxon>
        <taxon>Chromadorea</taxon>
        <taxon>Rhabditida</taxon>
        <taxon>Spirurina</taxon>
        <taxon>Ascaridomorpha</taxon>
        <taxon>Ascaridoidea</taxon>
        <taxon>Toxocaridae</taxon>
        <taxon>Toxocara</taxon>
    </lineage>
</organism>
<dbReference type="PANTHER" id="PTHR11668:SF290">
    <property type="entry name" value="SERINE_THREONINE SPECIFIC PROTEIN PHOSPHATASES DOMAIN-CONTAINING PROTEIN"/>
    <property type="match status" value="1"/>
</dbReference>
<feature type="transmembrane region" description="Helical" evidence="1">
    <location>
        <begin position="100"/>
        <end position="117"/>
    </location>
</feature>
<comment type="caution">
    <text evidence="3">The sequence shown here is derived from an EMBL/GenBank/DDBJ whole genome shotgun (WGS) entry which is preliminary data.</text>
</comment>
<dbReference type="InterPro" id="IPR029052">
    <property type="entry name" value="Metallo-depent_PP-like"/>
</dbReference>
<dbReference type="GO" id="GO:0005737">
    <property type="term" value="C:cytoplasm"/>
    <property type="evidence" value="ECO:0007669"/>
    <property type="project" value="TreeGrafter"/>
</dbReference>
<dbReference type="PRINTS" id="PR00114">
    <property type="entry name" value="STPHPHTASE"/>
</dbReference>
<proteinExistence type="predicted"/>
<dbReference type="SMART" id="SM00156">
    <property type="entry name" value="PP2Ac"/>
    <property type="match status" value="1"/>
</dbReference>
<name>A0A0B2V1H8_TOXCA</name>
<keyword evidence="4" id="KW-1185">Reference proteome</keyword>
<dbReference type="PANTHER" id="PTHR11668">
    <property type="entry name" value="SERINE/THREONINE PROTEIN PHOSPHATASE"/>
    <property type="match status" value="1"/>
</dbReference>
<sequence length="517" mass="58680">MPCHDDWYCVQVLLLKRNADGDVVTESIKRSCEPRNSTVCSKCKDIQKRGGACLVHVDSNVKVRCCTSNGCNKIRIRVVYHNHNGFKFLPFAHPTAQNNVLGFLLSIIIFTLFYAYWKNRAHRRSVRSDYNTCVDEALLTNNDPFSAIQRTGRCLDGRLNSSELHAVFLLLASKRTKQMPSVQDGDDLSKQCAYVSNEIHQATGYDHLVVIREFQSKYESLLWRMIEQGPGFFRLEPIELRDLFEEVSDIFDSESSLLELPSDIVIIGDLRGRYCDLMRWFQLHGFPPKRRYLFLGGIVDNDNDDSIETITLIAALKRMLPYDVFILRGVTEYLPYRPRSRFPKGMCNALQKLMARMFDAMPLAALISCRILAVHSGIDEKMNSLKSIKSILRPLKGSGGELPRGIIFNLPHSEFDGFKRIKGSRGRYFGENDVKECVDTLGLSLIVRSRNPCPNGCFLFGDNRMLSIWSNNGHGIRIAKTLSISDDMQISLHSLKDIFCDESSSQAQSALMSSTSR</sequence>
<accession>A0A0B2V1H8</accession>
<protein>
    <submittedName>
        <fullName evidence="3">Serine/threonine-protein phosphatase PP1</fullName>
    </submittedName>
</protein>
<dbReference type="InterPro" id="IPR004843">
    <property type="entry name" value="Calcineurin-like_PHP"/>
</dbReference>
<dbReference type="SUPFAM" id="SSF56300">
    <property type="entry name" value="Metallo-dependent phosphatases"/>
    <property type="match status" value="1"/>
</dbReference>
<dbReference type="InterPro" id="IPR006186">
    <property type="entry name" value="Ser/Thr-sp_prot-phosphatase"/>
</dbReference>
<gene>
    <name evidence="3" type="ORF">Tcan_10757</name>
</gene>
<evidence type="ECO:0000259" key="2">
    <source>
        <dbReference type="SMART" id="SM00156"/>
    </source>
</evidence>
<evidence type="ECO:0000256" key="1">
    <source>
        <dbReference type="SAM" id="Phobius"/>
    </source>
</evidence>
<dbReference type="Pfam" id="PF00149">
    <property type="entry name" value="Metallophos"/>
    <property type="match status" value="1"/>
</dbReference>
<dbReference type="OrthoDB" id="5826368at2759"/>
<dbReference type="Proteomes" id="UP000031036">
    <property type="component" value="Unassembled WGS sequence"/>
</dbReference>
<keyword evidence="1" id="KW-0812">Transmembrane</keyword>
<dbReference type="GO" id="GO:0005634">
    <property type="term" value="C:nucleus"/>
    <property type="evidence" value="ECO:0007669"/>
    <property type="project" value="TreeGrafter"/>
</dbReference>
<dbReference type="InterPro" id="IPR050341">
    <property type="entry name" value="PP1_catalytic_subunit"/>
</dbReference>
<dbReference type="STRING" id="6265.A0A0B2V1H8"/>
<keyword evidence="1" id="KW-0472">Membrane</keyword>
<keyword evidence="1" id="KW-1133">Transmembrane helix</keyword>
<feature type="domain" description="Serine/threonine specific protein phosphatases" evidence="2">
    <location>
        <begin position="235"/>
        <end position="499"/>
    </location>
</feature>
<dbReference type="Gene3D" id="3.60.21.10">
    <property type="match status" value="1"/>
</dbReference>
<evidence type="ECO:0000313" key="4">
    <source>
        <dbReference type="Proteomes" id="UP000031036"/>
    </source>
</evidence>
<dbReference type="EMBL" id="JPKZ01002763">
    <property type="protein sequence ID" value="KHN75302.1"/>
    <property type="molecule type" value="Genomic_DNA"/>
</dbReference>
<dbReference type="GO" id="GO:0004722">
    <property type="term" value="F:protein serine/threonine phosphatase activity"/>
    <property type="evidence" value="ECO:0007669"/>
    <property type="project" value="TreeGrafter"/>
</dbReference>
<dbReference type="AlphaFoldDB" id="A0A0B2V1H8"/>
<reference evidence="3 4" key="1">
    <citation type="submission" date="2014-11" db="EMBL/GenBank/DDBJ databases">
        <title>Genetic blueprint of the zoonotic pathogen Toxocara canis.</title>
        <authorList>
            <person name="Zhu X.-Q."/>
            <person name="Korhonen P.K."/>
            <person name="Cai H."/>
            <person name="Young N.D."/>
            <person name="Nejsum P."/>
            <person name="von Samson-Himmelstjerna G."/>
            <person name="Boag P.R."/>
            <person name="Tan P."/>
            <person name="Li Q."/>
            <person name="Min J."/>
            <person name="Yang Y."/>
            <person name="Wang X."/>
            <person name="Fang X."/>
            <person name="Hall R.S."/>
            <person name="Hofmann A."/>
            <person name="Sternberg P.W."/>
            <person name="Jex A.R."/>
            <person name="Gasser R.B."/>
        </authorList>
    </citation>
    <scope>NUCLEOTIDE SEQUENCE [LARGE SCALE GENOMIC DNA]</scope>
    <source>
        <strain evidence="3">PN_DK_2014</strain>
    </source>
</reference>
<evidence type="ECO:0000313" key="3">
    <source>
        <dbReference type="EMBL" id="KHN75302.1"/>
    </source>
</evidence>